<evidence type="ECO:0000259" key="1">
    <source>
        <dbReference type="Pfam" id="PF13175"/>
    </source>
</evidence>
<organism evidence="3 4">
    <name type="scientific">Burkholderia reimsis</name>
    <dbReference type="NCBI Taxonomy" id="2234132"/>
    <lineage>
        <taxon>Bacteria</taxon>
        <taxon>Pseudomonadati</taxon>
        <taxon>Pseudomonadota</taxon>
        <taxon>Betaproteobacteria</taxon>
        <taxon>Burkholderiales</taxon>
        <taxon>Burkholderiaceae</taxon>
        <taxon>Burkholderia</taxon>
    </lineage>
</organism>
<dbReference type="Gene3D" id="3.40.50.300">
    <property type="entry name" value="P-loop containing nucleotide triphosphate hydrolases"/>
    <property type="match status" value="2"/>
</dbReference>
<dbReference type="Pfam" id="PF13175">
    <property type="entry name" value="AAA_15"/>
    <property type="match status" value="2"/>
</dbReference>
<dbReference type="InterPro" id="IPR041685">
    <property type="entry name" value="AAA_GajA/Old/RecF-like"/>
</dbReference>
<protein>
    <submittedName>
        <fullName evidence="3">ATP-dependent endonuclease</fullName>
    </submittedName>
</protein>
<keyword evidence="3" id="KW-0255">Endonuclease</keyword>
<sequence length="680" mass="75481">MQLKNISVKNFRLLHDVNLMLEKQTTVIVGRNNSGKTSLTEVMKRLLADSSPSFQLEDFSFGTHEMFWGALVAAAQNPEESEVRKALPSIEIQLTFSYEIGEPLGPLSEFVIDLDPACTEALVVARYTLRDGKVKELFSDLTAPDAAAEPEQIEHARVALFKALRDRVPRLFATVFVAVDPHDATNEKIVDGSAVKALCASGFINAQRGLDDISQKDRVVIGKVLENLFATAKTNAKDAEDHGTAEQLEQAVSEIQEKIGADFNLKLDALLPALSLFGYPSLSDQKLHTETTLDVSRLLTNHTRVRYSGINGVHLPEAYNGLGTRNIILILLQLREFFKLYSAMEPRPNVHIVFVEEPEVHLHPQMQEVFIRKLGEIAALFSKEMGAPWPVQFVVSTHSSHVANEAHFEAIRYFLAAHDAKSGTRRTNVKDLRKGLEGKGEPDRTFLHQYMTLTRCDLFFADKAVLIEGTTERLLLPRMIKMLDEGRAATQKIGSQYISVIEVGGAYAHIFFDLLIFLEIRTLVVTDIDTVKSNGKGKYVSCEVRQGTRTSNACIKAWFKNDISPAELIAADAASKTHASRRITFQLPEQEHGPCGRSFEDAFMLANPKLFTFAGPGASERETQAWEAAKEVKKSEFALTYALSTDVWQIPRYIAEGLNWLAENSPPQADAATLAIGVVV</sequence>
<dbReference type="PANTHER" id="PTHR43581:SF2">
    <property type="entry name" value="EXCINUCLEASE ATPASE SUBUNIT"/>
    <property type="match status" value="1"/>
</dbReference>
<feature type="domain" description="Endonuclease GajA/Old nuclease/RecF-like AAA" evidence="1">
    <location>
        <begin position="1"/>
        <end position="98"/>
    </location>
</feature>
<dbReference type="RefSeq" id="WP_113046987.1">
    <property type="nucleotide sequence ID" value="NZ_QMFZ01000027.1"/>
</dbReference>
<gene>
    <name evidence="3" type="ORF">DPV79_27640</name>
</gene>
<dbReference type="CDD" id="cd00267">
    <property type="entry name" value="ABC_ATPase"/>
    <property type="match status" value="1"/>
</dbReference>
<evidence type="ECO:0000259" key="2">
    <source>
        <dbReference type="Pfam" id="PF20469"/>
    </source>
</evidence>
<dbReference type="PANTHER" id="PTHR43581">
    <property type="entry name" value="ATP/GTP PHOSPHATASE"/>
    <property type="match status" value="1"/>
</dbReference>
<dbReference type="CDD" id="cd01026">
    <property type="entry name" value="TOPRIM_OLD"/>
    <property type="match status" value="1"/>
</dbReference>
<accession>A0A365QNQ7</accession>
<dbReference type="InterPro" id="IPR027417">
    <property type="entry name" value="P-loop_NTPase"/>
</dbReference>
<reference evidence="3 4" key="1">
    <citation type="submission" date="2018-06" db="EMBL/GenBank/DDBJ databases">
        <title>Draft genome sequence of Burkholderia reimsis strain BE51 isolated from a French agricultural soil.</title>
        <authorList>
            <person name="Esmaeel Q."/>
        </authorList>
    </citation>
    <scope>NUCLEOTIDE SEQUENCE [LARGE SCALE GENOMIC DNA]</scope>
    <source>
        <strain evidence="3 4">BE51</strain>
    </source>
</reference>
<proteinExistence type="predicted"/>
<dbReference type="SUPFAM" id="SSF52540">
    <property type="entry name" value="P-loop containing nucleoside triphosphate hydrolases"/>
    <property type="match status" value="1"/>
</dbReference>
<feature type="domain" description="Endonuclease GajA/Old nuclease/RecF-like AAA" evidence="1">
    <location>
        <begin position="201"/>
        <end position="403"/>
    </location>
</feature>
<keyword evidence="3" id="KW-0378">Hydrolase</keyword>
<dbReference type="AlphaFoldDB" id="A0A365QNQ7"/>
<dbReference type="Pfam" id="PF20469">
    <property type="entry name" value="OLD-like_TOPRIM"/>
    <property type="match status" value="1"/>
</dbReference>
<dbReference type="Proteomes" id="UP000252458">
    <property type="component" value="Unassembled WGS sequence"/>
</dbReference>
<keyword evidence="3" id="KW-0540">Nuclease</keyword>
<keyword evidence="4" id="KW-1185">Reference proteome</keyword>
<dbReference type="InterPro" id="IPR051396">
    <property type="entry name" value="Bact_Antivir_Def_Nuclease"/>
</dbReference>
<comment type="caution">
    <text evidence="3">The sequence shown here is derived from an EMBL/GenBank/DDBJ whole genome shotgun (WGS) entry which is preliminary data.</text>
</comment>
<evidence type="ECO:0000313" key="3">
    <source>
        <dbReference type="EMBL" id="RBB35787.1"/>
    </source>
</evidence>
<dbReference type="EMBL" id="QMFZ01000027">
    <property type="protein sequence ID" value="RBB35787.1"/>
    <property type="molecule type" value="Genomic_DNA"/>
</dbReference>
<dbReference type="InterPro" id="IPR034139">
    <property type="entry name" value="TOPRIM_OLD"/>
</dbReference>
<dbReference type="GO" id="GO:0004519">
    <property type="term" value="F:endonuclease activity"/>
    <property type="evidence" value="ECO:0007669"/>
    <property type="project" value="UniProtKB-KW"/>
</dbReference>
<name>A0A365QNQ7_9BURK</name>
<evidence type="ECO:0000313" key="4">
    <source>
        <dbReference type="Proteomes" id="UP000252458"/>
    </source>
</evidence>
<feature type="domain" description="OLD protein-like TOPRIM" evidence="2">
    <location>
        <begin position="459"/>
        <end position="529"/>
    </location>
</feature>